<comment type="caution">
    <text evidence="1">The sequence shown here is derived from an EMBL/GenBank/DDBJ whole genome shotgun (WGS) entry which is preliminary data.</text>
</comment>
<reference evidence="1" key="1">
    <citation type="journal article" date="2015" name="Proc. Natl. Acad. Sci. U.S.A.">
        <title>Networks of energetic and metabolic interactions define dynamics in microbial communities.</title>
        <authorList>
            <person name="Embree M."/>
            <person name="Liu J.K."/>
            <person name="Al-Bassam M.M."/>
            <person name="Zengler K."/>
        </authorList>
    </citation>
    <scope>NUCLEOTIDE SEQUENCE</scope>
</reference>
<accession>A0A0W8F9C3</accession>
<dbReference type="Pfam" id="PF09875">
    <property type="entry name" value="DUF2102"/>
    <property type="match status" value="1"/>
</dbReference>
<evidence type="ECO:0008006" key="2">
    <source>
        <dbReference type="Google" id="ProtNLM"/>
    </source>
</evidence>
<dbReference type="PIRSF" id="PIRSF005642">
    <property type="entry name" value="UCP005642"/>
    <property type="match status" value="1"/>
</dbReference>
<gene>
    <name evidence="1" type="ORF">ASZ90_012852</name>
</gene>
<name>A0A0W8F9C3_9ZZZZ</name>
<protein>
    <recommendedName>
        <fullName evidence="2">Methanogenesis marker protein 6</fullName>
    </recommendedName>
</protein>
<organism evidence="1">
    <name type="scientific">hydrocarbon metagenome</name>
    <dbReference type="NCBI Taxonomy" id="938273"/>
    <lineage>
        <taxon>unclassified sequences</taxon>
        <taxon>metagenomes</taxon>
        <taxon>ecological metagenomes</taxon>
    </lineage>
</organism>
<dbReference type="NCBIfam" id="TIGR03272">
    <property type="entry name" value="methan_mark_6"/>
    <property type="match status" value="1"/>
</dbReference>
<proteinExistence type="predicted"/>
<dbReference type="EMBL" id="LNQE01001440">
    <property type="protein sequence ID" value="KUG17456.1"/>
    <property type="molecule type" value="Genomic_DNA"/>
</dbReference>
<dbReference type="AlphaFoldDB" id="A0A0W8F9C3"/>
<evidence type="ECO:0000313" key="1">
    <source>
        <dbReference type="EMBL" id="KUG17456.1"/>
    </source>
</evidence>
<dbReference type="InterPro" id="IPR012025">
    <property type="entry name" value="Methan_mark_6"/>
</dbReference>
<sequence length="137" mass="15394">MLVTKYLIMSSESNILPSDIAMKIYGSGYDILVKETCFGVIIHGEEEIIEKLLEEIRSLDPAGIFVKDRGFPPGDPRRCRGRRGGGARPGFYMIESESKLLPMISRALASEEECEPVPEKKVRPIPLERLEEIAKED</sequence>